<dbReference type="AlphaFoldDB" id="A0A402DNX0"/>
<evidence type="ECO:0000313" key="2">
    <source>
        <dbReference type="Proteomes" id="UP000289954"/>
    </source>
</evidence>
<dbReference type="Proteomes" id="UP000289954">
    <property type="component" value="Unassembled WGS sequence"/>
</dbReference>
<organism evidence="1 2">
    <name type="scientific">Cellulomonas biazotea</name>
    <dbReference type="NCBI Taxonomy" id="1709"/>
    <lineage>
        <taxon>Bacteria</taxon>
        <taxon>Bacillati</taxon>
        <taxon>Actinomycetota</taxon>
        <taxon>Actinomycetes</taxon>
        <taxon>Micrococcales</taxon>
        <taxon>Cellulomonadaceae</taxon>
        <taxon>Cellulomonas</taxon>
    </lineage>
</organism>
<proteinExistence type="predicted"/>
<protein>
    <submittedName>
        <fullName evidence="1">Uncharacterized protein</fullName>
    </submittedName>
</protein>
<keyword evidence="2" id="KW-1185">Reference proteome</keyword>
<dbReference type="EMBL" id="BIMR01000049">
    <property type="protein sequence ID" value="GCE75808.1"/>
    <property type="molecule type" value="Genomic_DNA"/>
</dbReference>
<dbReference type="RefSeq" id="WP_130780409.1">
    <property type="nucleotide sequence ID" value="NZ_BIMR01000049.1"/>
</dbReference>
<gene>
    <name evidence="1" type="ORF">CBZ_08640</name>
</gene>
<evidence type="ECO:0000313" key="1">
    <source>
        <dbReference type="EMBL" id="GCE75808.1"/>
    </source>
</evidence>
<name>A0A402DNX0_9CELL</name>
<sequence>MVVDGDRRVRVRGGTVMTPCFTYQLPEVGWALVRGSSGCTTAISFEDVTDVLTTVHVRIQAGTTGGDVDRLVEVTRQSYRDAGMDDWEVDVTQVGGYTVVRANGLDEWGMHDVTYQVPLDGKEFTQDGLAIDAIWVTGPSTKVGDEWARSVIRSLRVR</sequence>
<reference evidence="1 2" key="1">
    <citation type="submission" date="2019-01" db="EMBL/GenBank/DDBJ databases">
        <title>Draft genome sequence of Cellulomonas takizawaensis strain TKZ-21.</title>
        <authorList>
            <person name="Yamamura H."/>
            <person name="Hayashi T."/>
            <person name="Hamada M."/>
            <person name="Serisawa Y."/>
            <person name="Matsuyama K."/>
            <person name="Nakagawa Y."/>
            <person name="Otoguro M."/>
            <person name="Yanagida F."/>
            <person name="Hayakawa M."/>
        </authorList>
    </citation>
    <scope>NUCLEOTIDE SEQUENCE [LARGE SCALE GENOMIC DNA]</scope>
    <source>
        <strain evidence="1 2">NBRC12680</strain>
    </source>
</reference>
<accession>A0A402DNX0</accession>
<dbReference type="OrthoDB" id="9953043at2"/>
<comment type="caution">
    <text evidence="1">The sequence shown here is derived from an EMBL/GenBank/DDBJ whole genome shotgun (WGS) entry which is preliminary data.</text>
</comment>